<keyword evidence="3" id="KW-1185">Reference proteome</keyword>
<feature type="region of interest" description="Disordered" evidence="1">
    <location>
        <begin position="1"/>
        <end position="25"/>
    </location>
</feature>
<name>A0ABP0FQR0_CLALP</name>
<proteinExistence type="predicted"/>
<dbReference type="Proteomes" id="UP001642483">
    <property type="component" value="Unassembled WGS sequence"/>
</dbReference>
<evidence type="ECO:0000256" key="1">
    <source>
        <dbReference type="SAM" id="MobiDB-lite"/>
    </source>
</evidence>
<evidence type="ECO:0000313" key="2">
    <source>
        <dbReference type="EMBL" id="CAK8681388.1"/>
    </source>
</evidence>
<evidence type="ECO:0000313" key="3">
    <source>
        <dbReference type="Proteomes" id="UP001642483"/>
    </source>
</evidence>
<sequence length="70" mass="7796">MLNRNARRTSQPSAPTVFPAQPAQPATNPAYFAAEEPSAIYVNTVEKGVYPANNFPPSYEESSRVNYQKY</sequence>
<dbReference type="EMBL" id="CAWYQH010000079">
    <property type="protein sequence ID" value="CAK8681388.1"/>
    <property type="molecule type" value="Genomic_DNA"/>
</dbReference>
<gene>
    <name evidence="2" type="ORF">CVLEPA_LOCUS11594</name>
</gene>
<organism evidence="2 3">
    <name type="scientific">Clavelina lepadiformis</name>
    <name type="common">Light-bulb sea squirt</name>
    <name type="synonym">Ascidia lepadiformis</name>
    <dbReference type="NCBI Taxonomy" id="159417"/>
    <lineage>
        <taxon>Eukaryota</taxon>
        <taxon>Metazoa</taxon>
        <taxon>Chordata</taxon>
        <taxon>Tunicata</taxon>
        <taxon>Ascidiacea</taxon>
        <taxon>Aplousobranchia</taxon>
        <taxon>Clavelinidae</taxon>
        <taxon>Clavelina</taxon>
    </lineage>
</organism>
<protein>
    <submittedName>
        <fullName evidence="2">Uncharacterized protein</fullName>
    </submittedName>
</protein>
<comment type="caution">
    <text evidence="2">The sequence shown here is derived from an EMBL/GenBank/DDBJ whole genome shotgun (WGS) entry which is preliminary data.</text>
</comment>
<reference evidence="2 3" key="1">
    <citation type="submission" date="2024-02" db="EMBL/GenBank/DDBJ databases">
        <authorList>
            <person name="Daric V."/>
            <person name="Darras S."/>
        </authorList>
    </citation>
    <scope>NUCLEOTIDE SEQUENCE [LARGE SCALE GENOMIC DNA]</scope>
</reference>
<accession>A0ABP0FQR0</accession>